<accession>W4QMU4</accession>
<proteinExistence type="predicted"/>
<dbReference type="EMBL" id="BAUU01000069">
    <property type="protein sequence ID" value="GAE32958.1"/>
    <property type="molecule type" value="Genomic_DNA"/>
</dbReference>
<protein>
    <submittedName>
        <fullName evidence="1">Uncharacterized protein</fullName>
    </submittedName>
</protein>
<evidence type="ECO:0000313" key="1">
    <source>
        <dbReference type="EMBL" id="GAE32958.1"/>
    </source>
</evidence>
<evidence type="ECO:0000313" key="2">
    <source>
        <dbReference type="Proteomes" id="UP000018895"/>
    </source>
</evidence>
<keyword evidence="2" id="KW-1185">Reference proteome</keyword>
<comment type="caution">
    <text evidence="1">The sequence shown here is derived from an EMBL/GenBank/DDBJ whole genome shotgun (WGS) entry which is preliminary data.</text>
</comment>
<organism evidence="1 2">
    <name type="scientific">Halalkalibacter hemicellulosilyticusJCM 9152</name>
    <dbReference type="NCBI Taxonomy" id="1236971"/>
    <lineage>
        <taxon>Bacteria</taxon>
        <taxon>Bacillati</taxon>
        <taxon>Bacillota</taxon>
        <taxon>Bacilli</taxon>
        <taxon>Bacillales</taxon>
        <taxon>Bacillaceae</taxon>
        <taxon>Halalkalibacter</taxon>
    </lineage>
</organism>
<reference evidence="1" key="1">
    <citation type="journal article" date="2014" name="Genome Announc.">
        <title>Draft Genome Sequences of Three Alkaliphilic Bacillus Strains, Bacillus wakoensis JCM 9140T, Bacillus akibai JCM 9157T, and Bacillus hemicellulosilyticus JCM 9152T.</title>
        <authorList>
            <person name="Yuki M."/>
            <person name="Oshima K."/>
            <person name="Suda W."/>
            <person name="Oshida Y."/>
            <person name="Kitamura K."/>
            <person name="Iida T."/>
            <person name="Hattori M."/>
            <person name="Ohkuma M."/>
        </authorList>
    </citation>
    <scope>NUCLEOTIDE SEQUENCE [LARGE SCALE GENOMIC DNA]</scope>
    <source>
        <strain evidence="1">JCM 9152</strain>
    </source>
</reference>
<dbReference type="Proteomes" id="UP000018895">
    <property type="component" value="Unassembled WGS sequence"/>
</dbReference>
<sequence length="54" mass="6491">MDSANKKFPIMKCLPHCRQHFYSFVYNVSWFIGKRYSLVLRRIFIYESSSAPRA</sequence>
<gene>
    <name evidence="1" type="ORF">JCM9152_4556</name>
</gene>
<name>W4QMU4_9BACI</name>
<dbReference type="AlphaFoldDB" id="W4QMU4"/>